<reference evidence="1 2" key="1">
    <citation type="journal article" date="2016" name="Mol. Biol. Evol.">
        <title>Comparative Genomics of Early-Diverging Mushroom-Forming Fungi Provides Insights into the Origins of Lignocellulose Decay Capabilities.</title>
        <authorList>
            <person name="Nagy L.G."/>
            <person name="Riley R."/>
            <person name="Tritt A."/>
            <person name="Adam C."/>
            <person name="Daum C."/>
            <person name="Floudas D."/>
            <person name="Sun H."/>
            <person name="Yadav J.S."/>
            <person name="Pangilinan J."/>
            <person name="Larsson K.H."/>
            <person name="Matsuura K."/>
            <person name="Barry K."/>
            <person name="Labutti K."/>
            <person name="Kuo R."/>
            <person name="Ohm R.A."/>
            <person name="Bhattacharya S.S."/>
            <person name="Shirouzu T."/>
            <person name="Yoshinaga Y."/>
            <person name="Martin F.M."/>
            <person name="Grigoriev I.V."/>
            <person name="Hibbett D.S."/>
        </authorList>
    </citation>
    <scope>NUCLEOTIDE SEQUENCE [LARGE SCALE GENOMIC DNA]</scope>
    <source>
        <strain evidence="1 2">HHB9708</strain>
    </source>
</reference>
<evidence type="ECO:0000313" key="1">
    <source>
        <dbReference type="EMBL" id="KZS87308.1"/>
    </source>
</evidence>
<organism evidence="1 2">
    <name type="scientific">Sistotremastrum niveocremeum HHB9708</name>
    <dbReference type="NCBI Taxonomy" id="1314777"/>
    <lineage>
        <taxon>Eukaryota</taxon>
        <taxon>Fungi</taxon>
        <taxon>Dikarya</taxon>
        <taxon>Basidiomycota</taxon>
        <taxon>Agaricomycotina</taxon>
        <taxon>Agaricomycetes</taxon>
        <taxon>Sistotremastrales</taxon>
        <taxon>Sistotremastraceae</taxon>
        <taxon>Sertulicium</taxon>
        <taxon>Sertulicium niveocremeum</taxon>
    </lineage>
</organism>
<keyword evidence="2" id="KW-1185">Reference proteome</keyword>
<protein>
    <submittedName>
        <fullName evidence="1">Uncharacterized protein</fullName>
    </submittedName>
</protein>
<proteinExistence type="predicted"/>
<dbReference type="AlphaFoldDB" id="A0A164N3C8"/>
<name>A0A164N3C8_9AGAM</name>
<accession>A0A164N3C8</accession>
<sequence length="490" mass="55225">MDSASQDSPGVLNGSDPHTLLLHEVRLEPEEMASLATTGKENACMHEDSMQLVGLLEDFGNRSSVLHQEKGSKEYFDSLFLPAWKAFPRKNVGYAVCATILGSLLTHMEAFLLTGGAVEGTDHLPVILLLVGLIMEIHDNAILSGFLGEINTWYRDPPAFAFDSLHWWDTIRKYFATDGFYSNTEGFALFSIFDKNWEELRHELGTIRSILDAFYAAVNELDKQGSLTLGFPETVSVVETLLSAWEHFAKTMGFDSSFHFLLNVLRQWPKLLSSGMSQNCYIAVFLSPDLDKSILKERWCPTDRAKSQMRLQSVVMSVWRHLNQTADGAAPQGDYMDTIRSAEQSIHCEILLYEECCGKFPEPRAVLALPFWKYSFVVGSSALSCSIIPSPTVVILSILFFFFPGVPIQGTYREEYFETLVIAGITHPCLFLPPRGSLNTSQASRRQFQSKMTYFPHPALEEPIPDENKPLIDFINHCLRCRFQSKITRS</sequence>
<gene>
    <name evidence="1" type="ORF">SISNIDRAFT_471063</name>
</gene>
<dbReference type="EMBL" id="KV419452">
    <property type="protein sequence ID" value="KZS87308.1"/>
    <property type="molecule type" value="Genomic_DNA"/>
</dbReference>
<evidence type="ECO:0000313" key="2">
    <source>
        <dbReference type="Proteomes" id="UP000076722"/>
    </source>
</evidence>
<dbReference type="Proteomes" id="UP000076722">
    <property type="component" value="Unassembled WGS sequence"/>
</dbReference>